<feature type="transmembrane region" description="Helical" evidence="1">
    <location>
        <begin position="127"/>
        <end position="144"/>
    </location>
</feature>
<accession>A0A8J6PIK9</accession>
<keyword evidence="3" id="KW-1185">Reference proteome</keyword>
<name>A0A8J6PIK9_9FLAO</name>
<proteinExistence type="predicted"/>
<feature type="transmembrane region" description="Helical" evidence="1">
    <location>
        <begin position="353"/>
        <end position="372"/>
    </location>
</feature>
<feature type="transmembrane region" description="Helical" evidence="1">
    <location>
        <begin position="208"/>
        <end position="229"/>
    </location>
</feature>
<organism evidence="2 3">
    <name type="scientific">Taishania pollutisoli</name>
    <dbReference type="NCBI Taxonomy" id="2766479"/>
    <lineage>
        <taxon>Bacteria</taxon>
        <taxon>Pseudomonadati</taxon>
        <taxon>Bacteroidota</taxon>
        <taxon>Flavobacteriia</taxon>
        <taxon>Flavobacteriales</taxon>
        <taxon>Crocinitomicaceae</taxon>
        <taxon>Taishania</taxon>
    </lineage>
</organism>
<evidence type="ECO:0000256" key="1">
    <source>
        <dbReference type="SAM" id="Phobius"/>
    </source>
</evidence>
<feature type="transmembrane region" description="Helical" evidence="1">
    <location>
        <begin position="185"/>
        <end position="201"/>
    </location>
</feature>
<feature type="transmembrane region" description="Helical" evidence="1">
    <location>
        <begin position="12"/>
        <end position="32"/>
    </location>
</feature>
<feature type="transmembrane region" description="Helical" evidence="1">
    <location>
        <begin position="285"/>
        <end position="307"/>
    </location>
</feature>
<evidence type="ECO:0000313" key="3">
    <source>
        <dbReference type="Proteomes" id="UP000652681"/>
    </source>
</evidence>
<protein>
    <submittedName>
        <fullName evidence="2">DUF2079 domain-containing protein</fullName>
    </submittedName>
</protein>
<keyword evidence="1" id="KW-1133">Transmembrane helix</keyword>
<dbReference type="InterPro" id="IPR018650">
    <property type="entry name" value="STSV1_Orf64"/>
</dbReference>
<gene>
    <name evidence="2" type="ORF">H9Y05_07330</name>
</gene>
<feature type="transmembrane region" description="Helical" evidence="1">
    <location>
        <begin position="87"/>
        <end position="115"/>
    </location>
</feature>
<keyword evidence="1" id="KW-0472">Membrane</keyword>
<evidence type="ECO:0000313" key="2">
    <source>
        <dbReference type="EMBL" id="MBC9812291.1"/>
    </source>
</evidence>
<dbReference type="RefSeq" id="WP_216713923.1">
    <property type="nucleotide sequence ID" value="NZ_JACVEL010000004.1"/>
</dbReference>
<feature type="transmembrane region" description="Helical" evidence="1">
    <location>
        <begin position="328"/>
        <end position="347"/>
    </location>
</feature>
<reference evidence="2" key="1">
    <citation type="submission" date="2020-09" db="EMBL/GenBank/DDBJ databases">
        <title>Taishania pollutisoli gen. nov., sp. nov., Isolated from Tetrabromobisphenol A-Contaminated Soil.</title>
        <authorList>
            <person name="Chen Q."/>
        </authorList>
    </citation>
    <scope>NUCLEOTIDE SEQUENCE</scope>
    <source>
        <strain evidence="2">CZZ-1</strain>
    </source>
</reference>
<keyword evidence="1" id="KW-0812">Transmembrane</keyword>
<comment type="caution">
    <text evidence="2">The sequence shown here is derived from an EMBL/GenBank/DDBJ whole genome shotgun (WGS) entry which is preliminary data.</text>
</comment>
<sequence length="489" mass="56371">MIQQVKTHIRKAPFLWMALPAAALMFALISLVNHYCFRTYALDLGLYTNALYDYAHFSWNDSSVFKEMPENILADHFDLYLPLFSPLIYVFGTYTLLIVQIVFILIGAIGIYRLVEHRFPDSGLKNYALAYFLVFFGIYSALSFDYHSNVVASMLVPWLFLAVDKRQLIRAAILTLAILIGKENLPLWMIFIGIGLLIRYYKDIRLRYFLIGVILFSAIYFVVITGYVMPALSNAGKYPHFHYSKLGTNAGEALRYIVSHPIESLRLLFVNHTTSPEFNYVKTELWIFLILSGFLCLFRPVYLLMLLPIIGQKLYHDNPVMWSINYQYSIEFAPIFAIGTFETIAAWKRKKVRVIAALASIFLAFVCSVRSMDRSIIYSEKSRIRVYQANHYKREFPIGEAYQLITEIPADAVVSAHACFVPHLALRPTIYQFPIVKDAAYILLSPKEGTYPLNQEQFDAEIDRLTHSPEWEVIVQNENFILLKKKSGQ</sequence>
<dbReference type="AlphaFoldDB" id="A0A8J6PIK9"/>
<dbReference type="Proteomes" id="UP000652681">
    <property type="component" value="Unassembled WGS sequence"/>
</dbReference>
<dbReference type="EMBL" id="JACVEL010000004">
    <property type="protein sequence ID" value="MBC9812291.1"/>
    <property type="molecule type" value="Genomic_DNA"/>
</dbReference>
<dbReference type="Pfam" id="PF09852">
    <property type="entry name" value="DUF2079"/>
    <property type="match status" value="1"/>
</dbReference>